<comment type="function">
    <text evidence="2">May act as a GTPase-activating protein for Rab family protein(s).</text>
</comment>
<dbReference type="InterPro" id="IPR000195">
    <property type="entry name" value="Rab-GAP-TBC_dom"/>
</dbReference>
<dbReference type="InterPro" id="IPR050302">
    <property type="entry name" value="Rab_GAP_TBC_domain"/>
</dbReference>
<evidence type="ECO:0000256" key="1">
    <source>
        <dbReference type="ARBA" id="ARBA00022468"/>
    </source>
</evidence>
<dbReference type="PROSITE" id="PS50086">
    <property type="entry name" value="TBC_RABGAP"/>
    <property type="match status" value="1"/>
</dbReference>
<reference evidence="7 8" key="1">
    <citation type="journal article" date="2019" name="Sci. Data">
        <title>Hybrid genome assembly and annotation of Danionella translucida.</title>
        <authorList>
            <person name="Kadobianskyi M."/>
            <person name="Schulze L."/>
            <person name="Schuelke M."/>
            <person name="Judkewitz B."/>
        </authorList>
    </citation>
    <scope>NUCLEOTIDE SEQUENCE [LARGE SCALE GENOMIC DNA]</scope>
    <source>
        <strain evidence="7 8">Bolton</strain>
    </source>
</reference>
<feature type="compositionally biased region" description="Basic and acidic residues" evidence="5">
    <location>
        <begin position="108"/>
        <end position="118"/>
    </location>
</feature>
<dbReference type="Gene3D" id="1.10.472.80">
    <property type="entry name" value="Ypt/Rab-GAP domain of gyp1p, domain 3"/>
    <property type="match status" value="1"/>
</dbReference>
<feature type="region of interest" description="Disordered" evidence="5">
    <location>
        <begin position="293"/>
        <end position="318"/>
    </location>
</feature>
<organism evidence="7 8">
    <name type="scientific">Danionella cerebrum</name>
    <dbReference type="NCBI Taxonomy" id="2873325"/>
    <lineage>
        <taxon>Eukaryota</taxon>
        <taxon>Metazoa</taxon>
        <taxon>Chordata</taxon>
        <taxon>Craniata</taxon>
        <taxon>Vertebrata</taxon>
        <taxon>Euteleostomi</taxon>
        <taxon>Actinopterygii</taxon>
        <taxon>Neopterygii</taxon>
        <taxon>Teleostei</taxon>
        <taxon>Ostariophysi</taxon>
        <taxon>Cypriniformes</taxon>
        <taxon>Danionidae</taxon>
        <taxon>Danioninae</taxon>
        <taxon>Danionella</taxon>
    </lineage>
</organism>
<keyword evidence="8" id="KW-1185">Reference proteome</keyword>
<gene>
    <name evidence="7" type="ORF">DNTS_024816</name>
</gene>
<feature type="coiled-coil region" evidence="4">
    <location>
        <begin position="128"/>
        <end position="181"/>
    </location>
</feature>
<name>A0A553QSK2_9TELE</name>
<dbReference type="SUPFAM" id="SSF47923">
    <property type="entry name" value="Ypt/Rab-GAP domain of gyp1p"/>
    <property type="match status" value="2"/>
</dbReference>
<dbReference type="InterPro" id="IPR035969">
    <property type="entry name" value="Rab-GAP_TBC_sf"/>
</dbReference>
<evidence type="ECO:0000256" key="2">
    <source>
        <dbReference type="ARBA" id="ARBA00043879"/>
    </source>
</evidence>
<feature type="region of interest" description="Disordered" evidence="5">
    <location>
        <begin position="1"/>
        <end position="22"/>
    </location>
</feature>
<dbReference type="GO" id="GO:0031267">
    <property type="term" value="F:small GTPase binding"/>
    <property type="evidence" value="ECO:0007669"/>
    <property type="project" value="TreeGrafter"/>
</dbReference>
<protein>
    <recommendedName>
        <fullName evidence="3">Growth hormone-regulated TBC protein 1</fullName>
    </recommendedName>
</protein>
<keyword evidence="1" id="KW-0343">GTPase activation</keyword>
<sequence length="653" mass="76124">MNPFFRRSQRHQAHTSKPSTLDHKAIKQMILDRATHPAIRETLESLLTYQIREPSSPDLATKTSIKRLQGRITAFQILRSRFLKSTSQTGVSRRREVGSLHLRERQVREMSHFRDKSRSGAKRKGSQVQEMLERFTALEKRNVKQQKQRNTDRKSSFWRGIKSLEEKRTSQTDLISKIQKRRGSTDLSELPQRKSNDFQKIKPNESQCVLKRLPDDSPIKKLTDSKESTDSQELYLPEGQLARVTLIRLALVSRGSRSHYNTWESLRGKRRGSKHRRCAEWCVDGDAVPSRMTMEQPGRTWSSNAPQRRVNEPSTARERVDSVDAYGFERSEEFDYESYEELMSEYLMVLTRRSIKWSKMLRGKQSIDRSMTVKRYIRKGVPGEHRPLVWSVCSGAQEQMEKHPGYYHSLLEKPHEPKLEESIRTDLHRTFPDNVYFRKSSEPCLQDSLYNVLLAYGKHNRAVGYCQGMNFLAGLLLLVCKEEEVVFWLMEALLGRILPDYYTGSMLGLKVDSEVLAELVRLRVPAVWTLLQNQGVLWTLVVSRWFICLYIDILPIETVLRIWDCLFYEGSKILFRVALTLIRHHQDLILQAQNLPDICNHFKQITRGAYVEDCHHFMKRIFQEPGRLSRAAVSKLRENCRARITAEESSNIP</sequence>
<dbReference type="OrthoDB" id="294251at2759"/>
<evidence type="ECO:0000256" key="3">
    <source>
        <dbReference type="ARBA" id="ARBA00070878"/>
    </source>
</evidence>
<evidence type="ECO:0000256" key="4">
    <source>
        <dbReference type="SAM" id="Coils"/>
    </source>
</evidence>
<feature type="compositionally biased region" description="Basic and acidic residues" evidence="5">
    <location>
        <begin position="309"/>
        <end position="318"/>
    </location>
</feature>
<dbReference type="Gene3D" id="1.10.8.270">
    <property type="entry name" value="putative rabgap domain of human tbc1 domain family member 14 like domains"/>
    <property type="match status" value="1"/>
</dbReference>
<dbReference type="Proteomes" id="UP000316079">
    <property type="component" value="Unassembled WGS sequence"/>
</dbReference>
<feature type="region of interest" description="Disordered" evidence="5">
    <location>
        <begin position="108"/>
        <end position="127"/>
    </location>
</feature>
<dbReference type="GO" id="GO:0005096">
    <property type="term" value="F:GTPase activator activity"/>
    <property type="evidence" value="ECO:0007669"/>
    <property type="project" value="UniProtKB-KW"/>
</dbReference>
<feature type="domain" description="Rab-GAP TBC" evidence="6">
    <location>
        <begin position="380"/>
        <end position="570"/>
    </location>
</feature>
<comment type="caution">
    <text evidence="7">The sequence shown here is derived from an EMBL/GenBank/DDBJ whole genome shotgun (WGS) entry which is preliminary data.</text>
</comment>
<dbReference type="SMART" id="SM00164">
    <property type="entry name" value="TBC"/>
    <property type="match status" value="1"/>
</dbReference>
<proteinExistence type="predicted"/>
<dbReference type="FunFam" id="1.10.472.80:FF:000029">
    <property type="entry name" value="Growth hormone-regulated TBC protein 1"/>
    <property type="match status" value="1"/>
</dbReference>
<accession>A0A553QSK2</accession>
<evidence type="ECO:0000256" key="5">
    <source>
        <dbReference type="SAM" id="MobiDB-lite"/>
    </source>
</evidence>
<dbReference type="PANTHER" id="PTHR47219">
    <property type="entry name" value="RAB GTPASE-ACTIVATING PROTEIN 1-LIKE"/>
    <property type="match status" value="1"/>
</dbReference>
<dbReference type="EMBL" id="SRMA01025597">
    <property type="protein sequence ID" value="TRY92728.1"/>
    <property type="molecule type" value="Genomic_DNA"/>
</dbReference>
<dbReference type="Pfam" id="PF00566">
    <property type="entry name" value="RabGAP-TBC"/>
    <property type="match status" value="1"/>
</dbReference>
<dbReference type="STRING" id="623744.A0A553QSK2"/>
<evidence type="ECO:0000259" key="6">
    <source>
        <dbReference type="PROSITE" id="PS50086"/>
    </source>
</evidence>
<dbReference type="PANTHER" id="PTHR47219:SF10">
    <property type="entry name" value="GROWTH HORMONE-REGULATED TBC PROTEIN 1"/>
    <property type="match status" value="1"/>
</dbReference>
<evidence type="ECO:0000313" key="8">
    <source>
        <dbReference type="Proteomes" id="UP000316079"/>
    </source>
</evidence>
<dbReference type="AlphaFoldDB" id="A0A553QSK2"/>
<evidence type="ECO:0000313" key="7">
    <source>
        <dbReference type="EMBL" id="TRY92728.1"/>
    </source>
</evidence>
<dbReference type="FunFam" id="1.10.8.270:FF:000016">
    <property type="entry name" value="TBC1 domain family member 2A"/>
    <property type="match status" value="1"/>
</dbReference>
<keyword evidence="4" id="KW-0175">Coiled coil</keyword>